<dbReference type="InterPro" id="IPR013325">
    <property type="entry name" value="RNA_pol_sigma_r2"/>
</dbReference>
<dbReference type="NCBIfam" id="TIGR02937">
    <property type="entry name" value="sigma70-ECF"/>
    <property type="match status" value="1"/>
</dbReference>
<dbReference type="PANTHER" id="PTHR43133">
    <property type="entry name" value="RNA POLYMERASE ECF-TYPE SIGMA FACTO"/>
    <property type="match status" value="1"/>
</dbReference>
<reference evidence="8 9" key="1">
    <citation type="journal article" date="2007" name="Int. J. Syst. Evol. Microbiol.">
        <title>Description of Pelomonas aquatica sp. nov. and Pelomonas puraquae sp. nov., isolated from industrial and haemodialysis water.</title>
        <authorList>
            <person name="Gomila M."/>
            <person name="Bowien B."/>
            <person name="Falsen E."/>
            <person name="Moore E.R."/>
            <person name="Lalucat J."/>
        </authorList>
    </citation>
    <scope>NUCLEOTIDE SEQUENCE [LARGE SCALE GENOMIC DNA]</scope>
    <source>
        <strain evidence="8 9">CCUG 52769</strain>
    </source>
</reference>
<evidence type="ECO:0000313" key="9">
    <source>
        <dbReference type="Proteomes" id="UP000197446"/>
    </source>
</evidence>
<evidence type="ECO:0000256" key="1">
    <source>
        <dbReference type="ARBA" id="ARBA00010641"/>
    </source>
</evidence>
<dbReference type="GO" id="GO:0003677">
    <property type="term" value="F:DNA binding"/>
    <property type="evidence" value="ECO:0007669"/>
    <property type="project" value="InterPro"/>
</dbReference>
<keyword evidence="3" id="KW-0731">Sigma factor</keyword>
<dbReference type="InterPro" id="IPR013249">
    <property type="entry name" value="RNA_pol_sigma70_r4_t2"/>
</dbReference>
<feature type="domain" description="RNA polymerase sigma factor 70 region 4 type 2" evidence="7">
    <location>
        <begin position="131"/>
        <end position="182"/>
    </location>
</feature>
<dbReference type="Pfam" id="PF04542">
    <property type="entry name" value="Sigma70_r2"/>
    <property type="match status" value="1"/>
</dbReference>
<dbReference type="AlphaFoldDB" id="A0A254N5V1"/>
<dbReference type="OrthoDB" id="9780326at2"/>
<dbReference type="SUPFAM" id="SSF88659">
    <property type="entry name" value="Sigma3 and sigma4 domains of RNA polymerase sigma factors"/>
    <property type="match status" value="1"/>
</dbReference>
<evidence type="ECO:0000256" key="3">
    <source>
        <dbReference type="ARBA" id="ARBA00023082"/>
    </source>
</evidence>
<organism evidence="8 9">
    <name type="scientific">Roseateles puraquae</name>
    <dbReference type="NCBI Taxonomy" id="431059"/>
    <lineage>
        <taxon>Bacteria</taxon>
        <taxon>Pseudomonadati</taxon>
        <taxon>Pseudomonadota</taxon>
        <taxon>Betaproteobacteria</taxon>
        <taxon>Burkholderiales</taxon>
        <taxon>Sphaerotilaceae</taxon>
        <taxon>Roseateles</taxon>
    </lineage>
</organism>
<dbReference type="InterPro" id="IPR036388">
    <property type="entry name" value="WH-like_DNA-bd_sf"/>
</dbReference>
<dbReference type="InterPro" id="IPR014284">
    <property type="entry name" value="RNA_pol_sigma-70_dom"/>
</dbReference>
<keyword evidence="9" id="KW-1185">Reference proteome</keyword>
<dbReference type="GO" id="GO:0006352">
    <property type="term" value="P:DNA-templated transcription initiation"/>
    <property type="evidence" value="ECO:0007669"/>
    <property type="project" value="InterPro"/>
</dbReference>
<feature type="region of interest" description="Disordered" evidence="5">
    <location>
        <begin position="100"/>
        <end position="121"/>
    </location>
</feature>
<proteinExistence type="inferred from homology"/>
<protein>
    <submittedName>
        <fullName evidence="8">RNA polymerase sigma factor RpoE</fullName>
    </submittedName>
</protein>
<evidence type="ECO:0000259" key="7">
    <source>
        <dbReference type="Pfam" id="PF08281"/>
    </source>
</evidence>
<accession>A0A254N5V1</accession>
<feature type="domain" description="RNA polymerase sigma-70 region 2" evidence="6">
    <location>
        <begin position="27"/>
        <end position="92"/>
    </location>
</feature>
<name>A0A254N5V1_9BURK</name>
<comment type="caution">
    <text evidence="8">The sequence shown here is derived from an EMBL/GenBank/DDBJ whole genome shotgun (WGS) entry which is preliminary data.</text>
</comment>
<keyword evidence="2" id="KW-0805">Transcription regulation</keyword>
<dbReference type="InterPro" id="IPR039425">
    <property type="entry name" value="RNA_pol_sigma-70-like"/>
</dbReference>
<dbReference type="InterPro" id="IPR007627">
    <property type="entry name" value="RNA_pol_sigma70_r2"/>
</dbReference>
<dbReference type="InterPro" id="IPR013324">
    <property type="entry name" value="RNA_pol_sigma_r3/r4-like"/>
</dbReference>
<gene>
    <name evidence="8" type="ORF">CDO81_12905</name>
</gene>
<dbReference type="GO" id="GO:0016987">
    <property type="term" value="F:sigma factor activity"/>
    <property type="evidence" value="ECO:0007669"/>
    <property type="project" value="UniProtKB-KW"/>
</dbReference>
<dbReference type="SUPFAM" id="SSF88946">
    <property type="entry name" value="Sigma2 domain of RNA polymerase sigma factors"/>
    <property type="match status" value="1"/>
</dbReference>
<dbReference type="Proteomes" id="UP000197446">
    <property type="component" value="Unassembled WGS sequence"/>
</dbReference>
<evidence type="ECO:0000313" key="8">
    <source>
        <dbReference type="EMBL" id="OWR03395.1"/>
    </source>
</evidence>
<evidence type="ECO:0000259" key="6">
    <source>
        <dbReference type="Pfam" id="PF04542"/>
    </source>
</evidence>
<keyword evidence="4" id="KW-0804">Transcription</keyword>
<dbReference type="PANTHER" id="PTHR43133:SF53">
    <property type="entry name" value="ECF RNA POLYMERASE SIGMA-E FACTOR"/>
    <property type="match status" value="1"/>
</dbReference>
<dbReference type="Gene3D" id="1.10.10.10">
    <property type="entry name" value="Winged helix-like DNA-binding domain superfamily/Winged helix DNA-binding domain"/>
    <property type="match status" value="1"/>
</dbReference>
<dbReference type="RefSeq" id="WP_088483631.1">
    <property type="nucleotide sequence ID" value="NZ_NISI01000005.1"/>
</dbReference>
<evidence type="ECO:0000256" key="4">
    <source>
        <dbReference type="ARBA" id="ARBA00023163"/>
    </source>
</evidence>
<dbReference type="CDD" id="cd06171">
    <property type="entry name" value="Sigma70_r4"/>
    <property type="match status" value="1"/>
</dbReference>
<dbReference type="Gene3D" id="1.10.1740.10">
    <property type="match status" value="1"/>
</dbReference>
<comment type="similarity">
    <text evidence="1">Belongs to the sigma-70 factor family. ECF subfamily.</text>
</comment>
<dbReference type="Pfam" id="PF08281">
    <property type="entry name" value="Sigma70_r4_2"/>
    <property type="match status" value="1"/>
</dbReference>
<evidence type="ECO:0000256" key="5">
    <source>
        <dbReference type="SAM" id="MobiDB-lite"/>
    </source>
</evidence>
<evidence type="ECO:0000256" key="2">
    <source>
        <dbReference type="ARBA" id="ARBA00023015"/>
    </source>
</evidence>
<dbReference type="EMBL" id="NISI01000005">
    <property type="protein sequence ID" value="OWR03395.1"/>
    <property type="molecule type" value="Genomic_DNA"/>
</dbReference>
<sequence>MTAAEADADALLVRQAQAGSRAAFDMLVLKYQRRIERLLSRSVRDAADVADLTQETFLAAYRALPGFRGESAFYTWLYRIAVNAARRHLSQQPRLQQVQAWDDSEGTFGTAPTPSDDATPESLLAGRQLARELDEAVESLVEEQRRALLLREVDGLSYDEIGELMRCPPGTVRSRIYRAREAVAARLLPLLEGRGGRRW</sequence>